<evidence type="ECO:0000313" key="1">
    <source>
        <dbReference type="EMBL" id="CAI6364640.1"/>
    </source>
</evidence>
<dbReference type="Proteomes" id="UP001160148">
    <property type="component" value="Unassembled WGS sequence"/>
</dbReference>
<keyword evidence="2" id="KW-1185">Reference proteome</keyword>
<accession>A0AAV0X8J9</accession>
<protein>
    <submittedName>
        <fullName evidence="1">Uncharacterized protein</fullName>
    </submittedName>
</protein>
<name>A0AAV0X8J9_9HEMI</name>
<dbReference type="EMBL" id="CARXXK010000004">
    <property type="protein sequence ID" value="CAI6364640.1"/>
    <property type="molecule type" value="Genomic_DNA"/>
</dbReference>
<gene>
    <name evidence="1" type="ORF">MEUPH1_LOCUS19442</name>
</gene>
<reference evidence="1 2" key="1">
    <citation type="submission" date="2023-01" db="EMBL/GenBank/DDBJ databases">
        <authorList>
            <person name="Whitehead M."/>
        </authorList>
    </citation>
    <scope>NUCLEOTIDE SEQUENCE [LARGE SCALE GENOMIC DNA]</scope>
</reference>
<organism evidence="1 2">
    <name type="scientific">Macrosiphum euphorbiae</name>
    <name type="common">potato aphid</name>
    <dbReference type="NCBI Taxonomy" id="13131"/>
    <lineage>
        <taxon>Eukaryota</taxon>
        <taxon>Metazoa</taxon>
        <taxon>Ecdysozoa</taxon>
        <taxon>Arthropoda</taxon>
        <taxon>Hexapoda</taxon>
        <taxon>Insecta</taxon>
        <taxon>Pterygota</taxon>
        <taxon>Neoptera</taxon>
        <taxon>Paraneoptera</taxon>
        <taxon>Hemiptera</taxon>
        <taxon>Sternorrhyncha</taxon>
        <taxon>Aphidomorpha</taxon>
        <taxon>Aphidoidea</taxon>
        <taxon>Aphididae</taxon>
        <taxon>Macrosiphini</taxon>
        <taxon>Macrosiphum</taxon>
    </lineage>
</organism>
<evidence type="ECO:0000313" key="2">
    <source>
        <dbReference type="Proteomes" id="UP001160148"/>
    </source>
</evidence>
<dbReference type="AlphaFoldDB" id="A0AAV0X8J9"/>
<sequence length="100" mass="11652">MHTPSAGLFVPQNTVGVSASTSPKKWQSFMIVDYYFLRYCLQQSELHAQIPDGHRTRQHLRYPVLPEDRRPAQTYWQAHVATAQEDRKKQNDRLEELQAG</sequence>
<proteinExistence type="predicted"/>
<comment type="caution">
    <text evidence="1">The sequence shown here is derived from an EMBL/GenBank/DDBJ whole genome shotgun (WGS) entry which is preliminary data.</text>
</comment>